<comment type="caution">
    <text evidence="3">The sequence shown here is derived from an EMBL/GenBank/DDBJ whole genome shotgun (WGS) entry which is preliminary data.</text>
</comment>
<feature type="compositionally biased region" description="Low complexity" evidence="1">
    <location>
        <begin position="141"/>
        <end position="165"/>
    </location>
</feature>
<name>A0ABN1R322_9ACTN</name>
<dbReference type="Proteomes" id="UP001501578">
    <property type="component" value="Unassembled WGS sequence"/>
</dbReference>
<evidence type="ECO:0000256" key="2">
    <source>
        <dbReference type="SAM" id="Phobius"/>
    </source>
</evidence>
<keyword evidence="2" id="KW-0472">Membrane</keyword>
<feature type="compositionally biased region" description="Gly residues" evidence="1">
    <location>
        <begin position="186"/>
        <end position="197"/>
    </location>
</feature>
<accession>A0ABN1R322</accession>
<feature type="transmembrane region" description="Helical" evidence="2">
    <location>
        <begin position="15"/>
        <end position="35"/>
    </location>
</feature>
<dbReference type="RefSeq" id="WP_343954736.1">
    <property type="nucleotide sequence ID" value="NZ_BAAAHQ010000049.1"/>
</dbReference>
<evidence type="ECO:0008006" key="5">
    <source>
        <dbReference type="Google" id="ProtNLM"/>
    </source>
</evidence>
<keyword evidence="2" id="KW-1133">Transmembrane helix</keyword>
<feature type="transmembrane region" description="Helical" evidence="2">
    <location>
        <begin position="56"/>
        <end position="76"/>
    </location>
</feature>
<keyword evidence="4" id="KW-1185">Reference proteome</keyword>
<organism evidence="3 4">
    <name type="scientific">Nonomuraea longicatena</name>
    <dbReference type="NCBI Taxonomy" id="83682"/>
    <lineage>
        <taxon>Bacteria</taxon>
        <taxon>Bacillati</taxon>
        <taxon>Actinomycetota</taxon>
        <taxon>Actinomycetes</taxon>
        <taxon>Streptosporangiales</taxon>
        <taxon>Streptosporangiaceae</taxon>
        <taxon>Nonomuraea</taxon>
    </lineage>
</organism>
<evidence type="ECO:0000313" key="4">
    <source>
        <dbReference type="Proteomes" id="UP001501578"/>
    </source>
</evidence>
<reference evidence="3 4" key="1">
    <citation type="journal article" date="2019" name="Int. J. Syst. Evol. Microbiol.">
        <title>The Global Catalogue of Microorganisms (GCM) 10K type strain sequencing project: providing services to taxonomists for standard genome sequencing and annotation.</title>
        <authorList>
            <consortium name="The Broad Institute Genomics Platform"/>
            <consortium name="The Broad Institute Genome Sequencing Center for Infectious Disease"/>
            <person name="Wu L."/>
            <person name="Ma J."/>
        </authorList>
    </citation>
    <scope>NUCLEOTIDE SEQUENCE [LARGE SCALE GENOMIC DNA]</scope>
    <source>
        <strain evidence="3 4">JCM 11136</strain>
    </source>
</reference>
<evidence type="ECO:0000256" key="1">
    <source>
        <dbReference type="SAM" id="MobiDB-lite"/>
    </source>
</evidence>
<feature type="region of interest" description="Disordered" evidence="1">
    <location>
        <begin position="141"/>
        <end position="207"/>
    </location>
</feature>
<keyword evidence="2" id="KW-0812">Transmembrane</keyword>
<feature type="transmembrane region" description="Helical" evidence="2">
    <location>
        <begin position="82"/>
        <end position="99"/>
    </location>
</feature>
<dbReference type="EMBL" id="BAAAHQ010000049">
    <property type="protein sequence ID" value="GAA0951191.1"/>
    <property type="molecule type" value="Genomic_DNA"/>
</dbReference>
<proteinExistence type="predicted"/>
<protein>
    <recommendedName>
        <fullName evidence="5">Integral membrane protein</fullName>
    </recommendedName>
</protein>
<evidence type="ECO:0000313" key="3">
    <source>
        <dbReference type="EMBL" id="GAA0951191.1"/>
    </source>
</evidence>
<sequence>MQEWFAREVMAAGRLRMFCFFVMFLVTFLFIRFSVRLIRRQVRWWPGNVTPGGLHIHHVVFGLVLMCLGGIGGLAVEDTRSWIAALAAGLFGVGAALVLDEFALVLHLDDVYCPAGRDRRRPPGAARLAVGAVALQGGLAQAPPRHLAGGPAAPADRARQARSAGPGRGPPGPVTGSSGPAAIGHRLGGPTGFGDRPGGPPLRGRRR</sequence>
<gene>
    <name evidence="3" type="ORF">GCM10009560_71600</name>
</gene>